<evidence type="ECO:0000256" key="1">
    <source>
        <dbReference type="SAM" id="SignalP"/>
    </source>
</evidence>
<name>A0AAN4W388_9BACT</name>
<evidence type="ECO:0000313" key="2">
    <source>
        <dbReference type="EMBL" id="GJM64084.1"/>
    </source>
</evidence>
<reference evidence="2 3" key="1">
    <citation type="submission" date="2021-12" db="EMBL/GenBank/DDBJ databases">
        <title>Genome sequencing of bacteria with rrn-lacking chromosome and rrn-plasmid.</title>
        <authorList>
            <person name="Anda M."/>
            <person name="Iwasaki W."/>
        </authorList>
    </citation>
    <scope>NUCLEOTIDE SEQUENCE [LARGE SCALE GENOMIC DNA]</scope>
    <source>
        <strain evidence="2 3">NBRC 15940</strain>
    </source>
</reference>
<keyword evidence="3" id="KW-1185">Reference proteome</keyword>
<protein>
    <submittedName>
        <fullName evidence="2">Uncharacterized protein</fullName>
    </submittedName>
</protein>
<dbReference type="SUPFAM" id="SSF48208">
    <property type="entry name" value="Six-hairpin glycosidases"/>
    <property type="match status" value="1"/>
</dbReference>
<dbReference type="EMBL" id="BQKE01000004">
    <property type="protein sequence ID" value="GJM64084.1"/>
    <property type="molecule type" value="Genomic_DNA"/>
</dbReference>
<feature type="chain" id="PRO_5042928368" evidence="1">
    <location>
        <begin position="21"/>
        <end position="788"/>
    </location>
</feature>
<accession>A0AAN4W388</accession>
<dbReference type="GO" id="GO:0005975">
    <property type="term" value="P:carbohydrate metabolic process"/>
    <property type="evidence" value="ECO:0007669"/>
    <property type="project" value="InterPro"/>
</dbReference>
<gene>
    <name evidence="2" type="ORF">PEDI_46360</name>
</gene>
<dbReference type="InterPro" id="IPR008928">
    <property type="entry name" value="6-hairpin_glycosidase_sf"/>
</dbReference>
<organism evidence="2 3">
    <name type="scientific">Persicobacter diffluens</name>
    <dbReference type="NCBI Taxonomy" id="981"/>
    <lineage>
        <taxon>Bacteria</taxon>
        <taxon>Pseudomonadati</taxon>
        <taxon>Bacteroidota</taxon>
        <taxon>Cytophagia</taxon>
        <taxon>Cytophagales</taxon>
        <taxon>Persicobacteraceae</taxon>
        <taxon>Persicobacter</taxon>
    </lineage>
</organism>
<dbReference type="Proteomes" id="UP001310022">
    <property type="component" value="Unassembled WGS sequence"/>
</dbReference>
<evidence type="ECO:0000313" key="3">
    <source>
        <dbReference type="Proteomes" id="UP001310022"/>
    </source>
</evidence>
<keyword evidence="1" id="KW-0732">Signal</keyword>
<sequence>MIRNIFLLIFFCVTSTQIQAQQVGGELNTDRWVMDIHPDGYIQRLTFRDSGHEFAFNQKDFVGPSWYLKINGKEVEMPQPEYNDGEWVTSYDHVDFGISFSEDKGRPMITARIKSNRPTAFQPTTAGLRMGVDTYMDHFPYWNKKTFPTLLRAEKTHFWGYLMSPEGKILSINSPDPIASWSHEYTKKWGQPPYWFFGHRIASINLDLINALPLPSRHPQHLYQIEAGQEKVFHIYLDEVKSLNDLQQNVQELTEAPVIDLPITAGIAGTTMNFEVKGACSEVNIIDPSGNTTELKGHGQFSFERTDEAGAYQIIVINEAGKTTEALYYVRKPYSWYMQQAMTAVLDYPQKASMTHCESWYGFYSTYAGGKHFPNHPSVQKADEQFHAIYPIIFDTLKFEPKKHGFRIQNVSTIVGVLVDRYQLFNDPKDLDAAVKYADFLLASQSKDGAYRARSTHYTSVIYIAKSLMELLEELEGKAAYAADYKRIFKSVTRSMDELAANGANIQTEGEQTFEDGMISCSAAQLGQFALMFPEGKKREKYKKAALDLLDQHRCLEQLMIPDARMRMGSMRFWEAQYDVLMANNFINSPHGWSAWTTYAQYYAYLLTGEQKYLQNTFNGLNSGVQSIDLEGNLHWGFMVNPYVKVTQMNRNIEGANPLNVPGQHYNAFDYSHDTYTMGEGYVNMVSDWFFGNSNDNDVHEHFKCMAEIALDKAYVFENEQGSLEAYNCQLNYLKQQGYYEIKLADQTVSSIHMNLKKKHQFKVGNQTIDAYEGLAWYMLNPSSSAKK</sequence>
<comment type="caution">
    <text evidence="2">The sequence shown here is derived from an EMBL/GenBank/DDBJ whole genome shotgun (WGS) entry which is preliminary data.</text>
</comment>
<proteinExistence type="predicted"/>
<feature type="signal peptide" evidence="1">
    <location>
        <begin position="1"/>
        <end position="20"/>
    </location>
</feature>
<dbReference type="AlphaFoldDB" id="A0AAN4W388"/>